<feature type="domain" description="PhoU" evidence="7">
    <location>
        <begin position="129"/>
        <end position="214"/>
    </location>
</feature>
<comment type="similarity">
    <text evidence="2 6">Belongs to the PhoU family.</text>
</comment>
<comment type="function">
    <text evidence="6">Plays a role in the regulation of phosphate uptake.</text>
</comment>
<comment type="caution">
    <text evidence="8">The sequence shown here is derived from an EMBL/GenBank/DDBJ whole genome shotgun (WGS) entry which is preliminary data.</text>
</comment>
<sequence>MDKLHLDRHISRQFNVELEALRTQLLEMGGLVEQQVTDAVASIESGDTALAEKVIVNEDRVDDFEIELDEQATLVLARRQPAASDLRLVLAVIKAVRDLERIGDEAQKVAKMAIALSGEGANRRGATELRHIGASVLTMMNQGLDAFARFDAEAALRVVEADESVDREYKTAIREMVTYMMEDPREISRVMNVLWALRALERIGDHVRNICEHVVYLVRGLDIRHISLDEAEAKILNQ</sequence>
<evidence type="ECO:0000256" key="6">
    <source>
        <dbReference type="PIRNR" id="PIRNR003107"/>
    </source>
</evidence>
<feature type="domain" description="PhoU" evidence="7">
    <location>
        <begin position="25"/>
        <end position="112"/>
    </location>
</feature>
<evidence type="ECO:0000256" key="4">
    <source>
        <dbReference type="ARBA" id="ARBA00022490"/>
    </source>
</evidence>
<dbReference type="EMBL" id="JACHXZ010000004">
    <property type="protein sequence ID" value="MBB3169852.1"/>
    <property type="molecule type" value="Genomic_DNA"/>
</dbReference>
<dbReference type="NCBIfam" id="TIGR02135">
    <property type="entry name" value="phoU_full"/>
    <property type="match status" value="1"/>
</dbReference>
<evidence type="ECO:0000256" key="3">
    <source>
        <dbReference type="ARBA" id="ARBA00022448"/>
    </source>
</evidence>
<evidence type="ECO:0000313" key="8">
    <source>
        <dbReference type="EMBL" id="MBB3169852.1"/>
    </source>
</evidence>
<dbReference type="PANTHER" id="PTHR42930:SF3">
    <property type="entry name" value="PHOSPHATE-SPECIFIC TRANSPORT SYSTEM ACCESSORY PROTEIN PHOU"/>
    <property type="match status" value="1"/>
</dbReference>
<dbReference type="Pfam" id="PF01895">
    <property type="entry name" value="PhoU"/>
    <property type="match status" value="2"/>
</dbReference>
<dbReference type="AlphaFoldDB" id="A0A839UPS8"/>
<organism evidence="8 9">
    <name type="scientific">Simiduia aestuariiviva</name>
    <dbReference type="NCBI Taxonomy" id="1510459"/>
    <lineage>
        <taxon>Bacteria</taxon>
        <taxon>Pseudomonadati</taxon>
        <taxon>Pseudomonadota</taxon>
        <taxon>Gammaproteobacteria</taxon>
        <taxon>Cellvibrionales</taxon>
        <taxon>Cellvibrionaceae</taxon>
        <taxon>Simiduia</taxon>
    </lineage>
</organism>
<dbReference type="GO" id="GO:0005737">
    <property type="term" value="C:cytoplasm"/>
    <property type="evidence" value="ECO:0007669"/>
    <property type="project" value="UniProtKB-SubCell"/>
</dbReference>
<gene>
    <name evidence="8" type="ORF">FHS30_003065</name>
</gene>
<protein>
    <recommendedName>
        <fullName evidence="6">Phosphate-specific transport system accessory protein PhoU</fullName>
    </recommendedName>
</protein>
<evidence type="ECO:0000256" key="2">
    <source>
        <dbReference type="ARBA" id="ARBA00008107"/>
    </source>
</evidence>
<dbReference type="PIRSF" id="PIRSF003107">
    <property type="entry name" value="PhoU"/>
    <property type="match status" value="1"/>
</dbReference>
<evidence type="ECO:0000259" key="7">
    <source>
        <dbReference type="Pfam" id="PF01895"/>
    </source>
</evidence>
<name>A0A839UPS8_9GAMM</name>
<dbReference type="GO" id="GO:0045936">
    <property type="term" value="P:negative regulation of phosphate metabolic process"/>
    <property type="evidence" value="ECO:0007669"/>
    <property type="project" value="InterPro"/>
</dbReference>
<dbReference type="GO" id="GO:0006817">
    <property type="term" value="P:phosphate ion transport"/>
    <property type="evidence" value="ECO:0007669"/>
    <property type="project" value="UniProtKB-KW"/>
</dbReference>
<keyword evidence="4 6" id="KW-0963">Cytoplasm</keyword>
<comment type="subcellular location">
    <subcellularLocation>
        <location evidence="1 6">Cytoplasm</location>
    </subcellularLocation>
</comment>
<keyword evidence="3 6" id="KW-0813">Transport</keyword>
<dbReference type="FunFam" id="1.20.58.220:FF:000001">
    <property type="entry name" value="Phosphate-specific transport system accessory protein PhoU"/>
    <property type="match status" value="1"/>
</dbReference>
<keyword evidence="9" id="KW-1185">Reference proteome</keyword>
<dbReference type="InterPro" id="IPR026022">
    <property type="entry name" value="PhoU_dom"/>
</dbReference>
<dbReference type="Proteomes" id="UP000559987">
    <property type="component" value="Unassembled WGS sequence"/>
</dbReference>
<comment type="subunit">
    <text evidence="6">Homodimer.</text>
</comment>
<accession>A0A839UPS8</accession>
<evidence type="ECO:0000256" key="1">
    <source>
        <dbReference type="ARBA" id="ARBA00004496"/>
    </source>
</evidence>
<dbReference type="PANTHER" id="PTHR42930">
    <property type="entry name" value="PHOSPHATE-SPECIFIC TRANSPORT SYSTEM ACCESSORY PROTEIN PHOU"/>
    <property type="match status" value="1"/>
</dbReference>
<proteinExistence type="inferred from homology"/>
<evidence type="ECO:0000256" key="5">
    <source>
        <dbReference type="ARBA" id="ARBA00022592"/>
    </source>
</evidence>
<reference evidence="8 9" key="1">
    <citation type="submission" date="2020-08" db="EMBL/GenBank/DDBJ databases">
        <title>Genomic Encyclopedia of Type Strains, Phase III (KMG-III): the genomes of soil and plant-associated and newly described type strains.</title>
        <authorList>
            <person name="Whitman W."/>
        </authorList>
    </citation>
    <scope>NUCLEOTIDE SEQUENCE [LARGE SCALE GENOMIC DNA]</scope>
    <source>
        <strain evidence="8 9">CECT 8571</strain>
    </source>
</reference>
<dbReference type="FunFam" id="1.20.58.220:FF:000002">
    <property type="entry name" value="Phosphate-specific transport system accessory protein PhoU"/>
    <property type="match status" value="1"/>
</dbReference>
<keyword evidence="5 6" id="KW-0592">Phosphate transport</keyword>
<dbReference type="Gene3D" id="1.20.58.220">
    <property type="entry name" value="Phosphate transport system protein phou homolog 2, domain 2"/>
    <property type="match status" value="2"/>
</dbReference>
<dbReference type="SUPFAM" id="SSF109755">
    <property type="entry name" value="PhoU-like"/>
    <property type="match status" value="1"/>
</dbReference>
<dbReference type="GO" id="GO:0030643">
    <property type="term" value="P:intracellular phosphate ion homeostasis"/>
    <property type="evidence" value="ECO:0007669"/>
    <property type="project" value="InterPro"/>
</dbReference>
<dbReference type="InterPro" id="IPR038078">
    <property type="entry name" value="PhoU-like_sf"/>
</dbReference>
<dbReference type="InterPro" id="IPR028366">
    <property type="entry name" value="PhoU"/>
</dbReference>
<evidence type="ECO:0000313" key="9">
    <source>
        <dbReference type="Proteomes" id="UP000559987"/>
    </source>
</evidence>
<dbReference type="RefSeq" id="WP_183911336.1">
    <property type="nucleotide sequence ID" value="NZ_JACHXZ010000004.1"/>
</dbReference>